<evidence type="ECO:0000313" key="1">
    <source>
        <dbReference type="EMBL" id="VEN39314.1"/>
    </source>
</evidence>
<evidence type="ECO:0000313" key="2">
    <source>
        <dbReference type="Proteomes" id="UP000410492"/>
    </source>
</evidence>
<name>A0A653BUN2_CALMS</name>
<reference evidence="1 2" key="1">
    <citation type="submission" date="2019-01" db="EMBL/GenBank/DDBJ databases">
        <authorList>
            <person name="Sayadi A."/>
        </authorList>
    </citation>
    <scope>NUCLEOTIDE SEQUENCE [LARGE SCALE GENOMIC DNA]</scope>
</reference>
<organism evidence="1 2">
    <name type="scientific">Callosobruchus maculatus</name>
    <name type="common">Southern cowpea weevil</name>
    <name type="synonym">Pulse bruchid</name>
    <dbReference type="NCBI Taxonomy" id="64391"/>
    <lineage>
        <taxon>Eukaryota</taxon>
        <taxon>Metazoa</taxon>
        <taxon>Ecdysozoa</taxon>
        <taxon>Arthropoda</taxon>
        <taxon>Hexapoda</taxon>
        <taxon>Insecta</taxon>
        <taxon>Pterygota</taxon>
        <taxon>Neoptera</taxon>
        <taxon>Endopterygota</taxon>
        <taxon>Coleoptera</taxon>
        <taxon>Polyphaga</taxon>
        <taxon>Cucujiformia</taxon>
        <taxon>Chrysomeloidea</taxon>
        <taxon>Chrysomelidae</taxon>
        <taxon>Bruchinae</taxon>
        <taxon>Bruchini</taxon>
        <taxon>Callosobruchus</taxon>
    </lineage>
</organism>
<accession>A0A653BUN2</accession>
<dbReference type="AlphaFoldDB" id="A0A653BUN2"/>
<dbReference type="Proteomes" id="UP000410492">
    <property type="component" value="Unassembled WGS sequence"/>
</dbReference>
<gene>
    <name evidence="1" type="ORF">CALMAC_LOCUS3899</name>
</gene>
<protein>
    <submittedName>
        <fullName evidence="1">Uncharacterized protein</fullName>
    </submittedName>
</protein>
<proteinExistence type="predicted"/>
<keyword evidence="2" id="KW-1185">Reference proteome</keyword>
<sequence length="39" mass="4852">MLFKSLLSHNRRFETSLLRKHRWLLCMYYICQNPVSLRP</sequence>
<dbReference type="EMBL" id="CAACVG010005457">
    <property type="protein sequence ID" value="VEN39314.1"/>
    <property type="molecule type" value="Genomic_DNA"/>
</dbReference>